<dbReference type="InterPro" id="IPR003870">
    <property type="entry name" value="DUF222"/>
</dbReference>
<organism evidence="4 5">
    <name type="scientific">Longivirga aurantiaca</name>
    <dbReference type="NCBI Taxonomy" id="1837743"/>
    <lineage>
        <taxon>Bacteria</taxon>
        <taxon>Bacillati</taxon>
        <taxon>Actinomycetota</taxon>
        <taxon>Actinomycetes</taxon>
        <taxon>Sporichthyales</taxon>
        <taxon>Sporichthyaceae</taxon>
        <taxon>Longivirga</taxon>
    </lineage>
</organism>
<accession>A0ABW1SZG5</accession>
<feature type="domain" description="HNH nuclease" evidence="3">
    <location>
        <begin position="375"/>
        <end position="427"/>
    </location>
</feature>
<feature type="compositionally biased region" description="Acidic residues" evidence="2">
    <location>
        <begin position="240"/>
        <end position="250"/>
    </location>
</feature>
<dbReference type="Pfam" id="PF02720">
    <property type="entry name" value="DUF222"/>
    <property type="match status" value="1"/>
</dbReference>
<evidence type="ECO:0000256" key="2">
    <source>
        <dbReference type="SAM" id="MobiDB-lite"/>
    </source>
</evidence>
<dbReference type="EMBL" id="JBHSTI010000008">
    <property type="protein sequence ID" value="MFC6237793.1"/>
    <property type="molecule type" value="Genomic_DNA"/>
</dbReference>
<sequence length="459" mass="49565">MRSTLAALPLEQKAARAVTALMEAAEAVAEAAREGGFAAAPAVVQPALAMAVLRSADQAKAAATVAVGAVHASGWLPDGQASLGRWLEVAAGLPGRDANGLIAGARSLAEDYSDLLDAWLTGDISGPMAATLRHGIDTCLVRVPSKERPAIRSSMVADLLPHAEHRTPDRMAKALKDLRANVDPDGANQAEIDAHDEQHIRFTPVGSGVQVKGYLSNETYAQIRTALEQTVDGWYREGALPDEDRIDPDDDTRAADRKRRQRQAHLHALALAQICTDALESGTLGTHHGLVPRITLTGSLDRLAVGLGGELLLPGHDTPAVVIPDTFRRFLCDAEITPIITANPSDTLGPIDLVLREANEPFLHVGRDYRVVPPRLRRALEHRDGHCAFPGCRVNVRRCRAHHVEHWEHGGPTDIDNCVLLCETHHRAVHEGGWTITAAGTDPRLPDYWAFTPPDRPRP</sequence>
<comment type="caution">
    <text evidence="4">The sequence shown here is derived from an EMBL/GenBank/DDBJ whole genome shotgun (WGS) entry which is preliminary data.</text>
</comment>
<proteinExistence type="inferred from homology"/>
<keyword evidence="5" id="KW-1185">Reference proteome</keyword>
<dbReference type="Pfam" id="PF01844">
    <property type="entry name" value="HNH"/>
    <property type="match status" value="1"/>
</dbReference>
<dbReference type="InterPro" id="IPR002711">
    <property type="entry name" value="HNH"/>
</dbReference>
<protein>
    <submittedName>
        <fullName evidence="4">DUF222 domain-containing protein</fullName>
    </submittedName>
</protein>
<evidence type="ECO:0000259" key="3">
    <source>
        <dbReference type="SMART" id="SM00507"/>
    </source>
</evidence>
<reference evidence="5" key="1">
    <citation type="journal article" date="2019" name="Int. J. Syst. Evol. Microbiol.">
        <title>The Global Catalogue of Microorganisms (GCM) 10K type strain sequencing project: providing services to taxonomists for standard genome sequencing and annotation.</title>
        <authorList>
            <consortium name="The Broad Institute Genomics Platform"/>
            <consortium name="The Broad Institute Genome Sequencing Center for Infectious Disease"/>
            <person name="Wu L."/>
            <person name="Ma J."/>
        </authorList>
    </citation>
    <scope>NUCLEOTIDE SEQUENCE [LARGE SCALE GENOMIC DNA]</scope>
    <source>
        <strain evidence="5">CGMCC 4.7317</strain>
    </source>
</reference>
<dbReference type="Proteomes" id="UP001596138">
    <property type="component" value="Unassembled WGS sequence"/>
</dbReference>
<name>A0ABW1SZG5_9ACTN</name>
<dbReference type="RefSeq" id="WP_386765420.1">
    <property type="nucleotide sequence ID" value="NZ_JBHSTI010000008.1"/>
</dbReference>
<gene>
    <name evidence="4" type="ORF">ACFQGU_07885</name>
</gene>
<dbReference type="InterPro" id="IPR003615">
    <property type="entry name" value="HNH_nuc"/>
</dbReference>
<feature type="region of interest" description="Disordered" evidence="2">
    <location>
        <begin position="238"/>
        <end position="260"/>
    </location>
</feature>
<evidence type="ECO:0000313" key="4">
    <source>
        <dbReference type="EMBL" id="MFC6237793.1"/>
    </source>
</evidence>
<comment type="similarity">
    <text evidence="1">Belongs to the Rv1128c/1148c/1588c/1702c/1945/3466 family.</text>
</comment>
<dbReference type="Gene3D" id="1.10.30.50">
    <property type="match status" value="1"/>
</dbReference>
<evidence type="ECO:0000313" key="5">
    <source>
        <dbReference type="Proteomes" id="UP001596138"/>
    </source>
</evidence>
<dbReference type="CDD" id="cd00085">
    <property type="entry name" value="HNHc"/>
    <property type="match status" value="1"/>
</dbReference>
<dbReference type="SMART" id="SM00507">
    <property type="entry name" value="HNHc"/>
    <property type="match status" value="1"/>
</dbReference>
<evidence type="ECO:0000256" key="1">
    <source>
        <dbReference type="ARBA" id="ARBA00023450"/>
    </source>
</evidence>